<comment type="caution">
    <text evidence="2">The sequence shown here is derived from an EMBL/GenBank/DDBJ whole genome shotgun (WGS) entry which is preliminary data.</text>
</comment>
<feature type="compositionally biased region" description="Gly residues" evidence="1">
    <location>
        <begin position="75"/>
        <end position="85"/>
    </location>
</feature>
<evidence type="ECO:0000313" key="3">
    <source>
        <dbReference type="Proteomes" id="UP000828390"/>
    </source>
</evidence>
<accession>A0A9D4L8R9</accession>
<dbReference type="AlphaFoldDB" id="A0A9D4L8R9"/>
<sequence>MGQKSMQGPCAVNIMESLLSLLARVLSPIYSSQTSGMVSPAGQLDLTLIGWILLFMSRNLDNAGGTGIGDSELGAAGGMGKKQTG</sequence>
<evidence type="ECO:0000256" key="1">
    <source>
        <dbReference type="SAM" id="MobiDB-lite"/>
    </source>
</evidence>
<keyword evidence="3" id="KW-1185">Reference proteome</keyword>
<protein>
    <submittedName>
        <fullName evidence="2">Uncharacterized protein</fullName>
    </submittedName>
</protein>
<evidence type="ECO:0000313" key="2">
    <source>
        <dbReference type="EMBL" id="KAH3853368.1"/>
    </source>
</evidence>
<reference evidence="2" key="1">
    <citation type="journal article" date="2019" name="bioRxiv">
        <title>The Genome of the Zebra Mussel, Dreissena polymorpha: A Resource for Invasive Species Research.</title>
        <authorList>
            <person name="McCartney M.A."/>
            <person name="Auch B."/>
            <person name="Kono T."/>
            <person name="Mallez S."/>
            <person name="Zhang Y."/>
            <person name="Obille A."/>
            <person name="Becker A."/>
            <person name="Abrahante J.E."/>
            <person name="Garbe J."/>
            <person name="Badalamenti J.P."/>
            <person name="Herman A."/>
            <person name="Mangelson H."/>
            <person name="Liachko I."/>
            <person name="Sullivan S."/>
            <person name="Sone E.D."/>
            <person name="Koren S."/>
            <person name="Silverstein K.A.T."/>
            <person name="Beckman K.B."/>
            <person name="Gohl D.M."/>
        </authorList>
    </citation>
    <scope>NUCLEOTIDE SEQUENCE</scope>
    <source>
        <strain evidence="2">Duluth1</strain>
        <tissue evidence="2">Whole animal</tissue>
    </source>
</reference>
<dbReference type="EMBL" id="JAIWYP010000003">
    <property type="protein sequence ID" value="KAH3853368.1"/>
    <property type="molecule type" value="Genomic_DNA"/>
</dbReference>
<gene>
    <name evidence="2" type="ORF">DPMN_095890</name>
</gene>
<reference evidence="2" key="2">
    <citation type="submission" date="2020-11" db="EMBL/GenBank/DDBJ databases">
        <authorList>
            <person name="McCartney M.A."/>
            <person name="Auch B."/>
            <person name="Kono T."/>
            <person name="Mallez S."/>
            <person name="Becker A."/>
            <person name="Gohl D.M."/>
            <person name="Silverstein K.A.T."/>
            <person name="Koren S."/>
            <person name="Bechman K.B."/>
            <person name="Herman A."/>
            <person name="Abrahante J.E."/>
            <person name="Garbe J."/>
        </authorList>
    </citation>
    <scope>NUCLEOTIDE SEQUENCE</scope>
    <source>
        <strain evidence="2">Duluth1</strain>
        <tissue evidence="2">Whole animal</tissue>
    </source>
</reference>
<organism evidence="2 3">
    <name type="scientific">Dreissena polymorpha</name>
    <name type="common">Zebra mussel</name>
    <name type="synonym">Mytilus polymorpha</name>
    <dbReference type="NCBI Taxonomy" id="45954"/>
    <lineage>
        <taxon>Eukaryota</taxon>
        <taxon>Metazoa</taxon>
        <taxon>Spiralia</taxon>
        <taxon>Lophotrochozoa</taxon>
        <taxon>Mollusca</taxon>
        <taxon>Bivalvia</taxon>
        <taxon>Autobranchia</taxon>
        <taxon>Heteroconchia</taxon>
        <taxon>Euheterodonta</taxon>
        <taxon>Imparidentia</taxon>
        <taxon>Neoheterodontei</taxon>
        <taxon>Myida</taxon>
        <taxon>Dreissenoidea</taxon>
        <taxon>Dreissenidae</taxon>
        <taxon>Dreissena</taxon>
    </lineage>
</organism>
<name>A0A9D4L8R9_DREPO</name>
<dbReference type="Proteomes" id="UP000828390">
    <property type="component" value="Unassembled WGS sequence"/>
</dbReference>
<feature type="region of interest" description="Disordered" evidence="1">
    <location>
        <begin position="63"/>
        <end position="85"/>
    </location>
</feature>
<proteinExistence type="predicted"/>